<proteinExistence type="predicted"/>
<accession>A0A1G9B7R1</accession>
<gene>
    <name evidence="2" type="ORF">SAMN05216257_102439</name>
</gene>
<protein>
    <recommendedName>
        <fullName evidence="4">Dihydroorotate dehydrogenase</fullName>
    </recommendedName>
</protein>
<dbReference type="AlphaFoldDB" id="A0A1G9B7R1"/>
<evidence type="ECO:0000313" key="2">
    <source>
        <dbReference type="EMBL" id="SDK35586.1"/>
    </source>
</evidence>
<organism evidence="2 3">
    <name type="scientific">Meinhardsimonia xiamenensis</name>
    <dbReference type="NCBI Taxonomy" id="990712"/>
    <lineage>
        <taxon>Bacteria</taxon>
        <taxon>Pseudomonadati</taxon>
        <taxon>Pseudomonadota</taxon>
        <taxon>Alphaproteobacteria</taxon>
        <taxon>Rhodobacterales</taxon>
        <taxon>Paracoccaceae</taxon>
        <taxon>Meinhardsimonia</taxon>
    </lineage>
</organism>
<evidence type="ECO:0000313" key="3">
    <source>
        <dbReference type="Proteomes" id="UP000199328"/>
    </source>
</evidence>
<evidence type="ECO:0000256" key="1">
    <source>
        <dbReference type="SAM" id="MobiDB-lite"/>
    </source>
</evidence>
<name>A0A1G9B7R1_9RHOB</name>
<evidence type="ECO:0008006" key="4">
    <source>
        <dbReference type="Google" id="ProtNLM"/>
    </source>
</evidence>
<dbReference type="EMBL" id="FNFV01000002">
    <property type="protein sequence ID" value="SDK35586.1"/>
    <property type="molecule type" value="Genomic_DNA"/>
</dbReference>
<dbReference type="STRING" id="990712.SAMN05216257_102439"/>
<dbReference type="Proteomes" id="UP000199328">
    <property type="component" value="Unassembled WGS sequence"/>
</dbReference>
<feature type="region of interest" description="Disordered" evidence="1">
    <location>
        <begin position="1"/>
        <end position="27"/>
    </location>
</feature>
<reference evidence="3" key="1">
    <citation type="submission" date="2016-10" db="EMBL/GenBank/DDBJ databases">
        <authorList>
            <person name="Varghese N."/>
            <person name="Submissions S."/>
        </authorList>
    </citation>
    <scope>NUCLEOTIDE SEQUENCE [LARGE SCALE GENOMIC DNA]</scope>
    <source>
        <strain evidence="3">CGMCC 1.10789</strain>
    </source>
</reference>
<keyword evidence="3" id="KW-1185">Reference proteome</keyword>
<feature type="compositionally biased region" description="Basic and acidic residues" evidence="1">
    <location>
        <begin position="1"/>
        <end position="12"/>
    </location>
</feature>
<sequence length="152" mass="15204">MRMSDGNRRNGREAGSSIGGSSGRAPGRALGEAELELFFEAARSQAPEPPSRLMARILADAEGALAAPAAARATRRRPSLPALVGRVLGGWPALAGLSAAAVAGLAIGLGAPETVEGVAVAVLSDGGEAAAGWTLETLADGWAGYGSLWEEG</sequence>